<dbReference type="Pfam" id="PF01266">
    <property type="entry name" value="DAO"/>
    <property type="match status" value="1"/>
</dbReference>
<evidence type="ECO:0000313" key="6">
    <source>
        <dbReference type="EMBL" id="CAD7240886.1"/>
    </source>
</evidence>
<sequence length="787" mass="88183">MLWQLRPNDVEIQLLAHTRNLLLSLEEATGVFPGFTQNGGLFIASGKASVLNSDVYYLLNFIPVSCNTRNVAGGNYKWIVISNCCLSQERLEEYKRLKTIGHAFGVESYVLSPEETKKLYPLMNVDDLYGTLYVPGDGNIDPAEFCTALTRGAKQLGAQVVEKCPVTGLLTEESWNGKRRVSGVSTPIGTIKTNCIVNCSGAWSPDIGAMAKVKVPLTVMKHAYIVTEKIPGIENMPNVRDHDASVYLRLQGDSLLVGGYEPNPIFIDELGRDFAFGLYELDWDVFSVHIEGAVNRVPVLEKIGIRSTLATWIVQGRPSLDMFGYDIRRFTPRLTGNTQWVKERSHESYAKNYSIVFPHDEPLAARLATKSPLHKVLEDQGCLFQERQGYERPGWFTPCPAPLKPYDFYGSYGHKPHSNYTYNERLQDDYTFQFPTHHSQIERECLSCREKAAVFDMSYFGKFYLTGKDAKKAVDWICSASMDRKPGTTVYTCFLNKKGGIEADLTVSILKPEKKLAIEPDLLEGGGYYIAAGGGSSYSTWSHLQSVIQEQKYQVELKDLSLDMALISVQGPKRQAPYIAQCSSAQLPLILGWEIHCPSESAVKIYQALMEVGTPKGLINAGYRALDSLSIEKGFRHWHADVRMDTTPHEAGLAFTCKLKKGTPFLGREKVEEQNQNGVYKKIACFTLDEHVPLFGLETIWRNGLPVGHIYRGEYANALGKSIGYGYIHHPEKELVTADFLGNGTYELESFCKKYNAQIHLKSPFDPGNKRIKGIYDEPLPVRMKTS</sequence>
<keyword evidence="7" id="KW-1185">Reference proteome</keyword>
<dbReference type="Gene3D" id="2.40.30.110">
    <property type="entry name" value="Aminomethyltransferase beta-barrel domains"/>
    <property type="match status" value="1"/>
</dbReference>
<evidence type="ECO:0000259" key="2">
    <source>
        <dbReference type="Pfam" id="PF01266"/>
    </source>
</evidence>
<evidence type="ECO:0000313" key="7">
    <source>
        <dbReference type="Proteomes" id="UP000677054"/>
    </source>
</evidence>
<evidence type="ECO:0000259" key="4">
    <source>
        <dbReference type="Pfam" id="PF08669"/>
    </source>
</evidence>
<dbReference type="InterPro" id="IPR036188">
    <property type="entry name" value="FAD/NAD-bd_sf"/>
</dbReference>
<dbReference type="EMBL" id="LR899589">
    <property type="protein sequence ID" value="CAD7240886.1"/>
    <property type="molecule type" value="Genomic_DNA"/>
</dbReference>
<dbReference type="SUPFAM" id="SSF54373">
    <property type="entry name" value="FAD-linked reductases, C-terminal domain"/>
    <property type="match status" value="1"/>
</dbReference>
<dbReference type="InterPro" id="IPR027266">
    <property type="entry name" value="TrmE/GcvT-like"/>
</dbReference>
<dbReference type="SUPFAM" id="SSF51905">
    <property type="entry name" value="FAD/NAD(P)-binding domain"/>
    <property type="match status" value="1"/>
</dbReference>
<evidence type="ECO:0008006" key="8">
    <source>
        <dbReference type="Google" id="ProtNLM"/>
    </source>
</evidence>
<dbReference type="InterPro" id="IPR032503">
    <property type="entry name" value="FAO_M"/>
</dbReference>
<dbReference type="InterPro" id="IPR028896">
    <property type="entry name" value="GcvT/YgfZ/DmdA"/>
</dbReference>
<feature type="domain" description="FAD dependent oxidoreductase central" evidence="5">
    <location>
        <begin position="316"/>
        <end position="367"/>
    </location>
</feature>
<dbReference type="EMBL" id="CAJPEV010000072">
    <property type="protein sequence ID" value="CAG0880074.1"/>
    <property type="molecule type" value="Genomic_DNA"/>
</dbReference>
<dbReference type="InterPro" id="IPR006076">
    <property type="entry name" value="FAD-dep_OxRdtase"/>
</dbReference>
<dbReference type="InterPro" id="IPR029043">
    <property type="entry name" value="GcvT/YgfZ_C"/>
</dbReference>
<name>A0A7R8WZE9_9CRUS</name>
<dbReference type="Gene3D" id="3.30.9.10">
    <property type="entry name" value="D-Amino Acid Oxidase, subunit A, domain 2"/>
    <property type="match status" value="1"/>
</dbReference>
<dbReference type="Proteomes" id="UP000677054">
    <property type="component" value="Unassembled WGS sequence"/>
</dbReference>
<dbReference type="AlphaFoldDB" id="A0A7R8WZE9"/>
<comment type="similarity">
    <text evidence="1">Belongs to the GcvT family.</text>
</comment>
<dbReference type="Pfam" id="PF16350">
    <property type="entry name" value="FAO_M"/>
    <property type="match status" value="1"/>
</dbReference>
<dbReference type="Gene3D" id="3.50.50.60">
    <property type="entry name" value="FAD/NAD(P)-binding domain"/>
    <property type="match status" value="1"/>
</dbReference>
<evidence type="ECO:0000259" key="5">
    <source>
        <dbReference type="Pfam" id="PF16350"/>
    </source>
</evidence>
<dbReference type="Pfam" id="PF08669">
    <property type="entry name" value="GCV_T_C"/>
    <property type="match status" value="1"/>
</dbReference>
<feature type="domain" description="Aminomethyltransferase C-terminal" evidence="4">
    <location>
        <begin position="681"/>
        <end position="765"/>
    </location>
</feature>
<feature type="domain" description="GCVT N-terminal" evidence="3">
    <location>
        <begin position="373"/>
        <end position="574"/>
    </location>
</feature>
<dbReference type="PANTHER" id="PTHR43757:SF11">
    <property type="entry name" value="SARCOSINE DEHYDROGENASE"/>
    <property type="match status" value="1"/>
</dbReference>
<dbReference type="PANTHER" id="PTHR43757">
    <property type="entry name" value="AMINOMETHYLTRANSFERASE"/>
    <property type="match status" value="1"/>
</dbReference>
<evidence type="ECO:0000256" key="1">
    <source>
        <dbReference type="ARBA" id="ARBA00008609"/>
    </source>
</evidence>
<dbReference type="OrthoDB" id="498204at2759"/>
<dbReference type="FunFam" id="2.40.30.110:FF:000008">
    <property type="entry name" value="Sarcosine dehydrogenase"/>
    <property type="match status" value="1"/>
</dbReference>
<dbReference type="GO" id="GO:0005739">
    <property type="term" value="C:mitochondrion"/>
    <property type="evidence" value="ECO:0007669"/>
    <property type="project" value="TreeGrafter"/>
</dbReference>
<feature type="domain" description="FAD dependent oxidoreductase" evidence="2">
    <location>
        <begin position="11"/>
        <end position="304"/>
    </location>
</feature>
<evidence type="ECO:0000259" key="3">
    <source>
        <dbReference type="Pfam" id="PF01571"/>
    </source>
</evidence>
<dbReference type="SUPFAM" id="SSF103025">
    <property type="entry name" value="Folate-binding domain"/>
    <property type="match status" value="1"/>
</dbReference>
<protein>
    <recommendedName>
        <fullName evidence="8">Sarcosine dehydrogenase, mitochondrial</fullName>
    </recommendedName>
</protein>
<accession>A0A7R8WZE9</accession>
<dbReference type="Gene3D" id="3.30.1360.120">
    <property type="entry name" value="Probable tRNA modification gtpase trme, domain 1"/>
    <property type="match status" value="2"/>
</dbReference>
<dbReference type="SUPFAM" id="SSF101790">
    <property type="entry name" value="Aminomethyltransferase beta-barrel domain"/>
    <property type="match status" value="1"/>
</dbReference>
<organism evidence="6">
    <name type="scientific">Darwinula stevensoni</name>
    <dbReference type="NCBI Taxonomy" id="69355"/>
    <lineage>
        <taxon>Eukaryota</taxon>
        <taxon>Metazoa</taxon>
        <taxon>Ecdysozoa</taxon>
        <taxon>Arthropoda</taxon>
        <taxon>Crustacea</taxon>
        <taxon>Oligostraca</taxon>
        <taxon>Ostracoda</taxon>
        <taxon>Podocopa</taxon>
        <taxon>Podocopida</taxon>
        <taxon>Darwinulocopina</taxon>
        <taxon>Darwinuloidea</taxon>
        <taxon>Darwinulidae</taxon>
        <taxon>Darwinula</taxon>
    </lineage>
</organism>
<dbReference type="InterPro" id="IPR006222">
    <property type="entry name" value="GCVT_N"/>
</dbReference>
<dbReference type="Gene3D" id="4.10.1250.10">
    <property type="entry name" value="Aminomethyltransferase fragment"/>
    <property type="match status" value="1"/>
</dbReference>
<gene>
    <name evidence="6" type="ORF">DSTB1V02_LOCUS888</name>
</gene>
<proteinExistence type="inferred from homology"/>
<dbReference type="InterPro" id="IPR013977">
    <property type="entry name" value="GcvT_C"/>
</dbReference>
<dbReference type="Pfam" id="PF01571">
    <property type="entry name" value="GCV_T"/>
    <property type="match status" value="2"/>
</dbReference>
<feature type="domain" description="GCVT N-terminal" evidence="3">
    <location>
        <begin position="591"/>
        <end position="661"/>
    </location>
</feature>
<reference evidence="6" key="1">
    <citation type="submission" date="2020-11" db="EMBL/GenBank/DDBJ databases">
        <authorList>
            <person name="Tran Van P."/>
        </authorList>
    </citation>
    <scope>NUCLEOTIDE SEQUENCE</scope>
</reference>